<dbReference type="OrthoDB" id="8440449at2759"/>
<evidence type="ECO:0000256" key="3">
    <source>
        <dbReference type="ARBA" id="ARBA00022801"/>
    </source>
</evidence>
<dbReference type="InterPro" id="IPR009003">
    <property type="entry name" value="Peptidase_S1_PA"/>
</dbReference>
<evidence type="ECO:0000259" key="7">
    <source>
        <dbReference type="PROSITE" id="PS50240"/>
    </source>
</evidence>
<dbReference type="EMBL" id="KZ309743">
    <property type="protein sequence ID" value="KAG8239607.1"/>
    <property type="molecule type" value="Genomic_DNA"/>
</dbReference>
<dbReference type="PANTHER" id="PTHR24276">
    <property type="entry name" value="POLYSERASE-RELATED"/>
    <property type="match status" value="1"/>
</dbReference>
<evidence type="ECO:0000313" key="8">
    <source>
        <dbReference type="EMBL" id="KAG8239607.1"/>
    </source>
</evidence>
<feature type="non-terminal residue" evidence="8">
    <location>
        <position position="222"/>
    </location>
</feature>
<feature type="domain" description="Peptidase S1" evidence="7">
    <location>
        <begin position="43"/>
        <end position="222"/>
    </location>
</feature>
<evidence type="ECO:0000256" key="1">
    <source>
        <dbReference type="ARBA" id="ARBA00007664"/>
    </source>
</evidence>
<dbReference type="InterPro" id="IPR018114">
    <property type="entry name" value="TRYPSIN_HIS"/>
</dbReference>
<dbReference type="AlphaFoldDB" id="A0A8K0KRP1"/>
<dbReference type="InterPro" id="IPR050430">
    <property type="entry name" value="Peptidase_S1"/>
</dbReference>
<dbReference type="PANTHER" id="PTHR24276:SF98">
    <property type="entry name" value="FI18310P1-RELATED"/>
    <property type="match status" value="1"/>
</dbReference>
<dbReference type="InterPro" id="IPR043504">
    <property type="entry name" value="Peptidase_S1_PA_chymotrypsin"/>
</dbReference>
<dbReference type="CDD" id="cd00190">
    <property type="entry name" value="Tryp_SPc"/>
    <property type="match status" value="1"/>
</dbReference>
<evidence type="ECO:0000256" key="5">
    <source>
        <dbReference type="ARBA" id="ARBA00023157"/>
    </source>
</evidence>
<feature type="chain" id="PRO_5035456347" description="Peptidase S1 domain-containing protein" evidence="6">
    <location>
        <begin position="21"/>
        <end position="222"/>
    </location>
</feature>
<accession>A0A8K0KRP1</accession>
<dbReference type="PROSITE" id="PS00134">
    <property type="entry name" value="TRYPSIN_HIS"/>
    <property type="match status" value="1"/>
</dbReference>
<comment type="caution">
    <text evidence="8">The sequence shown here is derived from an EMBL/GenBank/DDBJ whole genome shotgun (WGS) entry which is preliminary data.</text>
</comment>
<dbReference type="Proteomes" id="UP000792457">
    <property type="component" value="Unassembled WGS sequence"/>
</dbReference>
<dbReference type="PRINTS" id="PR00722">
    <property type="entry name" value="CHYMOTRYPSIN"/>
</dbReference>
<dbReference type="InterPro" id="IPR001254">
    <property type="entry name" value="Trypsin_dom"/>
</dbReference>
<keyword evidence="4" id="KW-0720">Serine protease</keyword>
<dbReference type="SUPFAM" id="SSF50494">
    <property type="entry name" value="Trypsin-like serine proteases"/>
    <property type="match status" value="1"/>
</dbReference>
<evidence type="ECO:0000256" key="6">
    <source>
        <dbReference type="SAM" id="SignalP"/>
    </source>
</evidence>
<dbReference type="GO" id="GO:0006508">
    <property type="term" value="P:proteolysis"/>
    <property type="evidence" value="ECO:0007669"/>
    <property type="project" value="UniProtKB-KW"/>
</dbReference>
<gene>
    <name evidence="8" type="ORF">J437_LFUL019164</name>
</gene>
<sequence length="222" mass="23706">MKMKTATIFLVLFVLGASQASPQPRPKGYGAAKNLPGFLHPYIIGGEVVKGRQFPGQISLQVGGSHNCGGSIVNENYIVTAAHCSQYQPGELNVLSGTNSLVSGGTQHKVLAIHVHEGYNPSDSWHNDVAVMKVDPPFVFDDVTAPVALPPQGQQSPVGSDATVIGWGLTEDGEIPDDLRMVKIQIFDHDICNSKYQESDGLTVYPEQICASTEEGDKGSCN</sequence>
<keyword evidence="3" id="KW-0378">Hydrolase</keyword>
<dbReference type="Gene3D" id="2.40.10.10">
    <property type="entry name" value="Trypsin-like serine proteases"/>
    <property type="match status" value="1"/>
</dbReference>
<evidence type="ECO:0000256" key="4">
    <source>
        <dbReference type="ARBA" id="ARBA00022825"/>
    </source>
</evidence>
<comment type="similarity">
    <text evidence="1">Belongs to the peptidase S1 family.</text>
</comment>
<keyword evidence="5" id="KW-1015">Disulfide bond</keyword>
<dbReference type="GO" id="GO:0004252">
    <property type="term" value="F:serine-type endopeptidase activity"/>
    <property type="evidence" value="ECO:0007669"/>
    <property type="project" value="InterPro"/>
</dbReference>
<dbReference type="PROSITE" id="PS50240">
    <property type="entry name" value="TRYPSIN_DOM"/>
    <property type="match status" value="1"/>
</dbReference>
<keyword evidence="2" id="KW-0645">Protease</keyword>
<evidence type="ECO:0000256" key="2">
    <source>
        <dbReference type="ARBA" id="ARBA00022670"/>
    </source>
</evidence>
<feature type="signal peptide" evidence="6">
    <location>
        <begin position="1"/>
        <end position="20"/>
    </location>
</feature>
<proteinExistence type="inferred from homology"/>
<organism evidence="8 9">
    <name type="scientific">Ladona fulva</name>
    <name type="common">Scarce chaser dragonfly</name>
    <name type="synonym">Libellula fulva</name>
    <dbReference type="NCBI Taxonomy" id="123851"/>
    <lineage>
        <taxon>Eukaryota</taxon>
        <taxon>Metazoa</taxon>
        <taxon>Ecdysozoa</taxon>
        <taxon>Arthropoda</taxon>
        <taxon>Hexapoda</taxon>
        <taxon>Insecta</taxon>
        <taxon>Pterygota</taxon>
        <taxon>Palaeoptera</taxon>
        <taxon>Odonata</taxon>
        <taxon>Epiprocta</taxon>
        <taxon>Anisoptera</taxon>
        <taxon>Libelluloidea</taxon>
        <taxon>Libellulidae</taxon>
        <taxon>Ladona</taxon>
    </lineage>
</organism>
<protein>
    <recommendedName>
        <fullName evidence="7">Peptidase S1 domain-containing protein</fullName>
    </recommendedName>
</protein>
<dbReference type="FunFam" id="2.40.10.10:FF:000068">
    <property type="entry name" value="transmembrane protease serine 2"/>
    <property type="match status" value="1"/>
</dbReference>
<reference evidence="8" key="2">
    <citation type="submission" date="2017-10" db="EMBL/GenBank/DDBJ databases">
        <title>Ladona fulva Genome sequencing and assembly.</title>
        <authorList>
            <person name="Murali S."/>
            <person name="Richards S."/>
            <person name="Bandaranaike D."/>
            <person name="Bellair M."/>
            <person name="Blankenburg K."/>
            <person name="Chao H."/>
            <person name="Dinh H."/>
            <person name="Doddapaneni H."/>
            <person name="Dugan-Rocha S."/>
            <person name="Elkadiri S."/>
            <person name="Gnanaolivu R."/>
            <person name="Hernandez B."/>
            <person name="Skinner E."/>
            <person name="Javaid M."/>
            <person name="Lee S."/>
            <person name="Li M."/>
            <person name="Ming W."/>
            <person name="Munidasa M."/>
            <person name="Muniz J."/>
            <person name="Nguyen L."/>
            <person name="Hughes D."/>
            <person name="Osuji N."/>
            <person name="Pu L.-L."/>
            <person name="Puazo M."/>
            <person name="Qu C."/>
            <person name="Quiroz J."/>
            <person name="Raj R."/>
            <person name="Weissenberger G."/>
            <person name="Xin Y."/>
            <person name="Zou X."/>
            <person name="Han Y."/>
            <person name="Worley K."/>
            <person name="Muzny D."/>
            <person name="Gibbs R."/>
        </authorList>
    </citation>
    <scope>NUCLEOTIDE SEQUENCE</scope>
    <source>
        <strain evidence="8">Sampled in the wild</strain>
    </source>
</reference>
<reference evidence="8" key="1">
    <citation type="submission" date="2013-04" db="EMBL/GenBank/DDBJ databases">
        <authorList>
            <person name="Qu J."/>
            <person name="Murali S.C."/>
            <person name="Bandaranaike D."/>
            <person name="Bellair M."/>
            <person name="Blankenburg K."/>
            <person name="Chao H."/>
            <person name="Dinh H."/>
            <person name="Doddapaneni H."/>
            <person name="Downs B."/>
            <person name="Dugan-Rocha S."/>
            <person name="Elkadiri S."/>
            <person name="Gnanaolivu R.D."/>
            <person name="Hernandez B."/>
            <person name="Javaid M."/>
            <person name="Jayaseelan J.C."/>
            <person name="Lee S."/>
            <person name="Li M."/>
            <person name="Ming W."/>
            <person name="Munidasa M."/>
            <person name="Muniz J."/>
            <person name="Nguyen L."/>
            <person name="Ongeri F."/>
            <person name="Osuji N."/>
            <person name="Pu L.-L."/>
            <person name="Puazo M."/>
            <person name="Qu C."/>
            <person name="Quiroz J."/>
            <person name="Raj R."/>
            <person name="Weissenberger G."/>
            <person name="Xin Y."/>
            <person name="Zou X."/>
            <person name="Han Y."/>
            <person name="Richards S."/>
            <person name="Worley K."/>
            <person name="Muzny D."/>
            <person name="Gibbs R."/>
        </authorList>
    </citation>
    <scope>NUCLEOTIDE SEQUENCE</scope>
    <source>
        <strain evidence="8">Sampled in the wild</strain>
    </source>
</reference>
<name>A0A8K0KRP1_LADFU</name>
<evidence type="ECO:0000313" key="9">
    <source>
        <dbReference type="Proteomes" id="UP000792457"/>
    </source>
</evidence>
<keyword evidence="6" id="KW-0732">Signal</keyword>
<dbReference type="Pfam" id="PF00089">
    <property type="entry name" value="Trypsin"/>
    <property type="match status" value="1"/>
</dbReference>
<dbReference type="InterPro" id="IPR001314">
    <property type="entry name" value="Peptidase_S1A"/>
</dbReference>
<keyword evidence="9" id="KW-1185">Reference proteome</keyword>
<dbReference type="SMART" id="SM00020">
    <property type="entry name" value="Tryp_SPc"/>
    <property type="match status" value="1"/>
</dbReference>